<dbReference type="InterPro" id="IPR058163">
    <property type="entry name" value="LysR-type_TF_proteobact-type"/>
</dbReference>
<evidence type="ECO:0000259" key="5">
    <source>
        <dbReference type="PROSITE" id="PS50931"/>
    </source>
</evidence>
<evidence type="ECO:0000256" key="3">
    <source>
        <dbReference type="ARBA" id="ARBA00023125"/>
    </source>
</evidence>
<comment type="similarity">
    <text evidence="1">Belongs to the LysR transcriptional regulatory family.</text>
</comment>
<sequence length="316" mass="34653">MNLLHCMRIFATVATSGGYAAAARSLDSTTSVVSRSVAQLEAHLGVRLLNRTTRSVALTEAGEKYFLQCRQILSSIEEAEAEAAASSTLLTGRLRVHALSSFGQNLLLPSVLRYKSENPEVQLDLTLSSSLAEMIEERYDCSVVFAPELPDSSFVSVKLGSLGGVVCASPDYVRKHGMVNTPKELANHMCVQLANPVFPMEQWVFQGPDSIYSVDIDNLGFSVNMPEALVPAVADGLGIGLLPISTALPELKSGRLVRVLADYVPQPVNVYVLYQSRRFLETKVRAWVDRLRADIPETLAQYVEELERIQTVHDTL</sequence>
<dbReference type="OrthoDB" id="9080899at2"/>
<dbReference type="Pfam" id="PF03466">
    <property type="entry name" value="LysR_substrate"/>
    <property type="match status" value="1"/>
</dbReference>
<dbReference type="PROSITE" id="PS50931">
    <property type="entry name" value="HTH_LYSR"/>
    <property type="match status" value="1"/>
</dbReference>
<dbReference type="EMBL" id="FCOM02000012">
    <property type="protein sequence ID" value="SAL63257.1"/>
    <property type="molecule type" value="Genomic_DNA"/>
</dbReference>
<evidence type="ECO:0000256" key="4">
    <source>
        <dbReference type="ARBA" id="ARBA00023163"/>
    </source>
</evidence>
<dbReference type="InterPro" id="IPR005119">
    <property type="entry name" value="LysR_subst-bd"/>
</dbReference>
<dbReference type="CDD" id="cd08422">
    <property type="entry name" value="PBP2_CrgA_like"/>
    <property type="match status" value="1"/>
</dbReference>
<evidence type="ECO:0000313" key="7">
    <source>
        <dbReference type="Proteomes" id="UP000055019"/>
    </source>
</evidence>
<dbReference type="AlphaFoldDB" id="A0A158J322"/>
<protein>
    <submittedName>
        <fullName evidence="6">LysR family transcriptional regulator</fullName>
    </submittedName>
</protein>
<reference evidence="6" key="1">
    <citation type="submission" date="2016-01" db="EMBL/GenBank/DDBJ databases">
        <authorList>
            <person name="Peeters C."/>
        </authorList>
    </citation>
    <scope>NUCLEOTIDE SEQUENCE [LARGE SCALE GENOMIC DNA]</scope>
    <source>
        <strain evidence="6">LMG 29317</strain>
    </source>
</reference>
<keyword evidence="3" id="KW-0238">DNA-binding</keyword>
<dbReference type="Gene3D" id="3.40.190.290">
    <property type="match status" value="1"/>
</dbReference>
<comment type="caution">
    <text evidence="6">The sequence shown here is derived from an EMBL/GenBank/DDBJ whole genome shotgun (WGS) entry which is preliminary data.</text>
</comment>
<keyword evidence="2" id="KW-0805">Transcription regulation</keyword>
<evidence type="ECO:0000256" key="2">
    <source>
        <dbReference type="ARBA" id="ARBA00023015"/>
    </source>
</evidence>
<dbReference type="SUPFAM" id="SSF53850">
    <property type="entry name" value="Periplasmic binding protein-like II"/>
    <property type="match status" value="1"/>
</dbReference>
<dbReference type="PANTHER" id="PTHR30537:SF5">
    <property type="entry name" value="HTH-TYPE TRANSCRIPTIONAL ACTIVATOR TTDR-RELATED"/>
    <property type="match status" value="1"/>
</dbReference>
<dbReference type="InterPro" id="IPR036390">
    <property type="entry name" value="WH_DNA-bd_sf"/>
</dbReference>
<gene>
    <name evidence="6" type="ORF">AWB74_03329</name>
</gene>
<dbReference type="RefSeq" id="WP_061147823.1">
    <property type="nucleotide sequence ID" value="NZ_FCOM02000012.1"/>
</dbReference>
<keyword evidence="7" id="KW-1185">Reference proteome</keyword>
<evidence type="ECO:0000256" key="1">
    <source>
        <dbReference type="ARBA" id="ARBA00009437"/>
    </source>
</evidence>
<feature type="domain" description="HTH lysR-type" evidence="5">
    <location>
        <begin position="1"/>
        <end position="59"/>
    </location>
</feature>
<accession>A0A158J322</accession>
<evidence type="ECO:0000313" key="6">
    <source>
        <dbReference type="EMBL" id="SAL63257.1"/>
    </source>
</evidence>
<name>A0A158J322_9BURK</name>
<dbReference type="GO" id="GO:0003700">
    <property type="term" value="F:DNA-binding transcription factor activity"/>
    <property type="evidence" value="ECO:0007669"/>
    <property type="project" value="InterPro"/>
</dbReference>
<dbReference type="FunFam" id="1.10.10.10:FF:000001">
    <property type="entry name" value="LysR family transcriptional regulator"/>
    <property type="match status" value="1"/>
</dbReference>
<keyword evidence="4" id="KW-0804">Transcription</keyword>
<dbReference type="SUPFAM" id="SSF46785">
    <property type="entry name" value="Winged helix' DNA-binding domain"/>
    <property type="match status" value="1"/>
</dbReference>
<organism evidence="6 7">
    <name type="scientific">Caballeronia arvi</name>
    <dbReference type="NCBI Taxonomy" id="1777135"/>
    <lineage>
        <taxon>Bacteria</taxon>
        <taxon>Pseudomonadati</taxon>
        <taxon>Pseudomonadota</taxon>
        <taxon>Betaproteobacteria</taxon>
        <taxon>Burkholderiales</taxon>
        <taxon>Burkholderiaceae</taxon>
        <taxon>Caballeronia</taxon>
    </lineage>
</organism>
<dbReference type="InterPro" id="IPR036388">
    <property type="entry name" value="WH-like_DNA-bd_sf"/>
</dbReference>
<dbReference type="GO" id="GO:0003677">
    <property type="term" value="F:DNA binding"/>
    <property type="evidence" value="ECO:0007669"/>
    <property type="project" value="UniProtKB-KW"/>
</dbReference>
<dbReference type="Pfam" id="PF00126">
    <property type="entry name" value="HTH_1"/>
    <property type="match status" value="1"/>
</dbReference>
<dbReference type="Proteomes" id="UP000055019">
    <property type="component" value="Unassembled WGS sequence"/>
</dbReference>
<dbReference type="Gene3D" id="1.10.10.10">
    <property type="entry name" value="Winged helix-like DNA-binding domain superfamily/Winged helix DNA-binding domain"/>
    <property type="match status" value="1"/>
</dbReference>
<dbReference type="InterPro" id="IPR000847">
    <property type="entry name" value="LysR_HTH_N"/>
</dbReference>
<dbReference type="PANTHER" id="PTHR30537">
    <property type="entry name" value="HTH-TYPE TRANSCRIPTIONAL REGULATOR"/>
    <property type="match status" value="1"/>
</dbReference>
<proteinExistence type="inferred from homology"/>